<organism evidence="6 7">
    <name type="scientific">Oceanobacillus longus</name>
    <dbReference type="NCBI Taxonomy" id="930120"/>
    <lineage>
        <taxon>Bacteria</taxon>
        <taxon>Bacillati</taxon>
        <taxon>Bacillota</taxon>
        <taxon>Bacilli</taxon>
        <taxon>Bacillales</taxon>
        <taxon>Bacillaceae</taxon>
        <taxon>Oceanobacillus</taxon>
    </lineage>
</organism>
<feature type="domain" description="HTH lysR-type" evidence="5">
    <location>
        <begin position="2"/>
        <end position="60"/>
    </location>
</feature>
<dbReference type="EMBL" id="JBHSAO010000006">
    <property type="protein sequence ID" value="MFC4023946.1"/>
    <property type="molecule type" value="Genomic_DNA"/>
</dbReference>
<proteinExistence type="inferred from homology"/>
<dbReference type="SUPFAM" id="SSF46785">
    <property type="entry name" value="Winged helix' DNA-binding domain"/>
    <property type="match status" value="1"/>
</dbReference>
<evidence type="ECO:0000256" key="2">
    <source>
        <dbReference type="ARBA" id="ARBA00023015"/>
    </source>
</evidence>
<keyword evidence="7" id="KW-1185">Reference proteome</keyword>
<gene>
    <name evidence="6" type="ORF">ACFOUV_09080</name>
</gene>
<dbReference type="InterPro" id="IPR005119">
    <property type="entry name" value="LysR_subst-bd"/>
</dbReference>
<dbReference type="Proteomes" id="UP001595772">
    <property type="component" value="Unassembled WGS sequence"/>
</dbReference>
<comment type="caution">
    <text evidence="6">The sequence shown here is derived from an EMBL/GenBank/DDBJ whole genome shotgun (WGS) entry which is preliminary data.</text>
</comment>
<evidence type="ECO:0000259" key="5">
    <source>
        <dbReference type="PROSITE" id="PS50931"/>
    </source>
</evidence>
<dbReference type="Gene3D" id="3.40.190.290">
    <property type="match status" value="1"/>
</dbReference>
<dbReference type="PANTHER" id="PTHR30419:SF24">
    <property type="entry name" value="HTH-TYPE TRANSCRIPTIONAL REGULATOR CZCR"/>
    <property type="match status" value="1"/>
</dbReference>
<dbReference type="PANTHER" id="PTHR30419">
    <property type="entry name" value="HTH-TYPE TRANSCRIPTIONAL REGULATOR YBHD"/>
    <property type="match status" value="1"/>
</dbReference>
<name>A0ABV8GYH6_9BACI</name>
<keyword evidence="4" id="KW-0804">Transcription</keyword>
<dbReference type="Gene3D" id="1.10.10.10">
    <property type="entry name" value="Winged helix-like DNA-binding domain superfamily/Winged helix DNA-binding domain"/>
    <property type="match status" value="1"/>
</dbReference>
<dbReference type="Pfam" id="PF00126">
    <property type="entry name" value="HTH_1"/>
    <property type="match status" value="1"/>
</dbReference>
<sequence>MITITQLQIFLKVVEIGNFTKTGKILNMTQPAISHAVSNLESELGVKLLIRDKSKGLMLTNIGEKVLLQVRNLQNSLEIIEQEVAAEKGLETGLIRVGGFPDFSARFLPKVIQAVHQKYPNITIELYEGSVEEINKWITSRQIDVGFIYSVHSGLDIIPLLEDQYMAVLPDFHPLLQKSLVSLSDLSGEPLIVGRWGNPKAIQNLFTESNLAYDQKYTTSNLNTMLGMIAEGLGSSILPELAVKDTIRWKNSRPIDTDYRRNIALAVVSLKNVSRATNLFIEIVKEQVKLQ</sequence>
<reference evidence="7" key="1">
    <citation type="journal article" date="2019" name="Int. J. Syst. Evol. Microbiol.">
        <title>The Global Catalogue of Microorganisms (GCM) 10K type strain sequencing project: providing services to taxonomists for standard genome sequencing and annotation.</title>
        <authorList>
            <consortium name="The Broad Institute Genomics Platform"/>
            <consortium name="The Broad Institute Genome Sequencing Center for Infectious Disease"/>
            <person name="Wu L."/>
            <person name="Ma J."/>
        </authorList>
    </citation>
    <scope>NUCLEOTIDE SEQUENCE [LARGE SCALE GENOMIC DNA]</scope>
    <source>
        <strain evidence="7">IBRC-M 10703</strain>
    </source>
</reference>
<accession>A0ABV8GYH6</accession>
<dbReference type="Pfam" id="PF03466">
    <property type="entry name" value="LysR_substrate"/>
    <property type="match status" value="1"/>
</dbReference>
<evidence type="ECO:0000313" key="6">
    <source>
        <dbReference type="EMBL" id="MFC4023946.1"/>
    </source>
</evidence>
<dbReference type="PROSITE" id="PS50931">
    <property type="entry name" value="HTH_LYSR"/>
    <property type="match status" value="1"/>
</dbReference>
<dbReference type="InterPro" id="IPR036388">
    <property type="entry name" value="WH-like_DNA-bd_sf"/>
</dbReference>
<dbReference type="PRINTS" id="PR00039">
    <property type="entry name" value="HTHLYSR"/>
</dbReference>
<keyword evidence="2" id="KW-0805">Transcription regulation</keyword>
<evidence type="ECO:0000256" key="4">
    <source>
        <dbReference type="ARBA" id="ARBA00023163"/>
    </source>
</evidence>
<evidence type="ECO:0000313" key="7">
    <source>
        <dbReference type="Proteomes" id="UP001595772"/>
    </source>
</evidence>
<protein>
    <submittedName>
        <fullName evidence="6">LysR family transcriptional regulator</fullName>
    </submittedName>
</protein>
<keyword evidence="3" id="KW-0238">DNA-binding</keyword>
<comment type="similarity">
    <text evidence="1">Belongs to the LysR transcriptional regulatory family.</text>
</comment>
<dbReference type="CDD" id="cd05466">
    <property type="entry name" value="PBP2_LTTR_substrate"/>
    <property type="match status" value="1"/>
</dbReference>
<dbReference type="SUPFAM" id="SSF53850">
    <property type="entry name" value="Periplasmic binding protein-like II"/>
    <property type="match status" value="1"/>
</dbReference>
<dbReference type="RefSeq" id="WP_379496442.1">
    <property type="nucleotide sequence ID" value="NZ_JBHSAO010000006.1"/>
</dbReference>
<evidence type="ECO:0000256" key="1">
    <source>
        <dbReference type="ARBA" id="ARBA00009437"/>
    </source>
</evidence>
<evidence type="ECO:0000256" key="3">
    <source>
        <dbReference type="ARBA" id="ARBA00023125"/>
    </source>
</evidence>
<dbReference type="InterPro" id="IPR000847">
    <property type="entry name" value="LysR_HTH_N"/>
</dbReference>
<dbReference type="InterPro" id="IPR050950">
    <property type="entry name" value="HTH-type_LysR_regulators"/>
</dbReference>
<dbReference type="InterPro" id="IPR036390">
    <property type="entry name" value="WH_DNA-bd_sf"/>
</dbReference>